<evidence type="ECO:0000256" key="7">
    <source>
        <dbReference type="SAM" id="Phobius"/>
    </source>
</evidence>
<gene>
    <name evidence="8" type="primary">mepA_1</name>
    <name evidence="8" type="ORF">TM5383_00566</name>
</gene>
<feature type="transmembrane region" description="Helical" evidence="7">
    <location>
        <begin position="56"/>
        <end position="79"/>
    </location>
</feature>
<feature type="transmembrane region" description="Helical" evidence="7">
    <location>
        <begin position="170"/>
        <end position="189"/>
    </location>
</feature>
<proteinExistence type="predicted"/>
<dbReference type="CDD" id="cd13145">
    <property type="entry name" value="MATE_like_5"/>
    <property type="match status" value="1"/>
</dbReference>
<dbReference type="STRING" id="340021.TM5383_00566"/>
<feature type="transmembrane region" description="Helical" evidence="7">
    <location>
        <begin position="201"/>
        <end position="221"/>
    </location>
</feature>
<protein>
    <submittedName>
        <fullName evidence="8">Staphylococcal virulence regulator protein A</fullName>
    </submittedName>
</protein>
<feature type="transmembrane region" description="Helical" evidence="7">
    <location>
        <begin position="99"/>
        <end position="125"/>
    </location>
</feature>
<dbReference type="EMBL" id="CYSF01000003">
    <property type="protein sequence ID" value="CUH83379.1"/>
    <property type="molecule type" value="Genomic_DNA"/>
</dbReference>
<keyword evidence="9" id="KW-1185">Reference proteome</keyword>
<evidence type="ECO:0000256" key="4">
    <source>
        <dbReference type="ARBA" id="ARBA00022692"/>
    </source>
</evidence>
<feature type="transmembrane region" description="Helical" evidence="7">
    <location>
        <begin position="137"/>
        <end position="158"/>
    </location>
</feature>
<feature type="transmembrane region" description="Helical" evidence="7">
    <location>
        <begin position="244"/>
        <end position="269"/>
    </location>
</feature>
<keyword evidence="4 7" id="KW-0812">Transmembrane</keyword>
<evidence type="ECO:0000256" key="5">
    <source>
        <dbReference type="ARBA" id="ARBA00022989"/>
    </source>
</evidence>
<comment type="subcellular location">
    <subcellularLocation>
        <location evidence="1">Cell inner membrane</location>
        <topology evidence="1">Multi-pass membrane protein</topology>
    </subcellularLocation>
</comment>
<dbReference type="PANTHER" id="PTHR43549:SF3">
    <property type="entry name" value="MULTIDRUG RESISTANCE PROTEIN YPNP-RELATED"/>
    <property type="match status" value="1"/>
</dbReference>
<evidence type="ECO:0000256" key="1">
    <source>
        <dbReference type="ARBA" id="ARBA00004429"/>
    </source>
</evidence>
<reference evidence="8 9" key="1">
    <citation type="submission" date="2015-09" db="EMBL/GenBank/DDBJ databases">
        <authorList>
            <consortium name="Swine Surveillance"/>
        </authorList>
    </citation>
    <scope>NUCLEOTIDE SEQUENCE [LARGE SCALE GENOMIC DNA]</scope>
    <source>
        <strain evidence="8 9">CECT 8383</strain>
    </source>
</reference>
<keyword evidence="6 7" id="KW-0472">Membrane</keyword>
<dbReference type="GO" id="GO:0042910">
    <property type="term" value="F:xenobiotic transmembrane transporter activity"/>
    <property type="evidence" value="ECO:0007669"/>
    <property type="project" value="InterPro"/>
</dbReference>
<accession>A0A0N7M1I2</accession>
<feature type="transmembrane region" description="Helical" evidence="7">
    <location>
        <begin position="327"/>
        <end position="349"/>
    </location>
</feature>
<keyword evidence="5 7" id="KW-1133">Transmembrane helix</keyword>
<dbReference type="Proteomes" id="UP000051681">
    <property type="component" value="Unassembled WGS sequence"/>
</dbReference>
<dbReference type="AlphaFoldDB" id="A0A0N7M1I2"/>
<dbReference type="InterPro" id="IPR002528">
    <property type="entry name" value="MATE_fam"/>
</dbReference>
<dbReference type="InterPro" id="IPR052031">
    <property type="entry name" value="Membrane_Transporter-Flippase"/>
</dbReference>
<evidence type="ECO:0000313" key="9">
    <source>
        <dbReference type="Proteomes" id="UP000051681"/>
    </source>
</evidence>
<sequence length="461" mass="49387">MQTMRDIDLTTGPISGHFRTLAVPAAMGMLFSTLYNVVDVYFAGQISTDAQAGMAIGFQAFFILMSVGFGIGSAMGALVGNARGQKDDAEARRFIMQGLSFAVTTTVLLIIIGALIGPALITLVSEPGAYRDAGTGYFYWLLAALPGFLLAFAGNGILQAHGDSVTMQRAMIGAFVANIGLNPLFIYGLPGLIPAMGFNGIALATILSQTGVMLFVLRAVLKVRVAQNVVLAELRMNLATYRNILSQMAPTSLSFTVLFISGFVVQFALSQFGGHAIAAYGIALRIEQILLLPVLGMTGALLPIAAQNFGAGDADRVREAVWYCWKLGIIMTVGAAPILWFGGGLAMSLFTNDPQVIAVGHSYLKVDSFLFTVYMMLFSINSFLQAMKRPIWTLWISIYRQGFGVAFFVWLLISVFDMEVWGVWLGIGIAVSTGWMIAMAITVRVAKQEIGGLSTKGSAQG</sequence>
<feature type="transmembrane region" description="Helical" evidence="7">
    <location>
        <begin position="21"/>
        <end position="44"/>
    </location>
</feature>
<dbReference type="InterPro" id="IPR048279">
    <property type="entry name" value="MdtK-like"/>
</dbReference>
<dbReference type="PANTHER" id="PTHR43549">
    <property type="entry name" value="MULTIDRUG RESISTANCE PROTEIN YPNP-RELATED"/>
    <property type="match status" value="1"/>
</dbReference>
<evidence type="ECO:0000256" key="6">
    <source>
        <dbReference type="ARBA" id="ARBA00023136"/>
    </source>
</evidence>
<evidence type="ECO:0000313" key="8">
    <source>
        <dbReference type="EMBL" id="CUH83379.1"/>
    </source>
</evidence>
<feature type="transmembrane region" description="Helical" evidence="7">
    <location>
        <begin position="422"/>
        <end position="446"/>
    </location>
</feature>
<dbReference type="GO" id="GO:0005886">
    <property type="term" value="C:plasma membrane"/>
    <property type="evidence" value="ECO:0007669"/>
    <property type="project" value="UniProtKB-SubCell"/>
</dbReference>
<evidence type="ECO:0000256" key="2">
    <source>
        <dbReference type="ARBA" id="ARBA00022448"/>
    </source>
</evidence>
<feature type="transmembrane region" description="Helical" evidence="7">
    <location>
        <begin position="289"/>
        <end position="306"/>
    </location>
</feature>
<organism evidence="8 9">
    <name type="scientific">Thalassovita mediterranea</name>
    <dbReference type="NCBI Taxonomy" id="340021"/>
    <lineage>
        <taxon>Bacteria</taxon>
        <taxon>Pseudomonadati</taxon>
        <taxon>Pseudomonadota</taxon>
        <taxon>Alphaproteobacteria</taxon>
        <taxon>Rhodobacterales</taxon>
        <taxon>Roseobacteraceae</taxon>
        <taxon>Thalassovita</taxon>
    </lineage>
</organism>
<keyword evidence="3" id="KW-1003">Cell membrane</keyword>
<evidence type="ECO:0000256" key="3">
    <source>
        <dbReference type="ARBA" id="ARBA00022475"/>
    </source>
</evidence>
<dbReference type="GO" id="GO:0015297">
    <property type="term" value="F:antiporter activity"/>
    <property type="evidence" value="ECO:0007669"/>
    <property type="project" value="InterPro"/>
</dbReference>
<feature type="transmembrane region" description="Helical" evidence="7">
    <location>
        <begin position="369"/>
        <end position="386"/>
    </location>
</feature>
<dbReference type="Pfam" id="PF01554">
    <property type="entry name" value="MatE"/>
    <property type="match status" value="2"/>
</dbReference>
<dbReference type="PIRSF" id="PIRSF006603">
    <property type="entry name" value="DinF"/>
    <property type="match status" value="1"/>
</dbReference>
<name>A0A0N7M1I2_9RHOB</name>
<dbReference type="NCBIfam" id="TIGR00797">
    <property type="entry name" value="matE"/>
    <property type="match status" value="1"/>
</dbReference>
<keyword evidence="2" id="KW-0813">Transport</keyword>
<feature type="transmembrane region" description="Helical" evidence="7">
    <location>
        <begin position="398"/>
        <end position="416"/>
    </location>
</feature>